<dbReference type="NCBIfam" id="TIGR00711">
    <property type="entry name" value="efflux_EmrB"/>
    <property type="match status" value="1"/>
</dbReference>
<accession>A0A0S6UDX9</accession>
<feature type="transmembrane region" description="Helical" evidence="8">
    <location>
        <begin position="139"/>
        <end position="162"/>
    </location>
</feature>
<feature type="transmembrane region" description="Helical" evidence="8">
    <location>
        <begin position="6"/>
        <end position="23"/>
    </location>
</feature>
<feature type="transmembrane region" description="Helical" evidence="8">
    <location>
        <begin position="391"/>
        <end position="413"/>
    </location>
</feature>
<protein>
    <submittedName>
        <fullName evidence="10">Permeases of the major facilitator superfamily</fullName>
    </submittedName>
</protein>
<evidence type="ECO:0000256" key="4">
    <source>
        <dbReference type="ARBA" id="ARBA00022475"/>
    </source>
</evidence>
<feature type="transmembrane region" description="Helical" evidence="8">
    <location>
        <begin position="71"/>
        <end position="88"/>
    </location>
</feature>
<feature type="transmembrane region" description="Helical" evidence="8">
    <location>
        <begin position="285"/>
        <end position="305"/>
    </location>
</feature>
<dbReference type="Proteomes" id="UP000063718">
    <property type="component" value="Unassembled WGS sequence"/>
</dbReference>
<feature type="domain" description="Major facilitator superfamily (MFS) profile" evidence="9">
    <location>
        <begin position="73"/>
        <end position="526"/>
    </location>
</feature>
<feature type="transmembrane region" description="Helical" evidence="8">
    <location>
        <begin position="456"/>
        <end position="478"/>
    </location>
</feature>
<evidence type="ECO:0000256" key="5">
    <source>
        <dbReference type="ARBA" id="ARBA00022692"/>
    </source>
</evidence>
<dbReference type="PANTHER" id="PTHR42718:SF9">
    <property type="entry name" value="MAJOR FACILITATOR SUPERFAMILY MULTIDRUG TRANSPORTER MFSC"/>
    <property type="match status" value="1"/>
</dbReference>
<dbReference type="GO" id="GO:0022857">
    <property type="term" value="F:transmembrane transporter activity"/>
    <property type="evidence" value="ECO:0007669"/>
    <property type="project" value="InterPro"/>
</dbReference>
<keyword evidence="5 8" id="KW-0812">Transmembrane</keyword>
<comment type="subcellular location">
    <subcellularLocation>
        <location evidence="1">Cell membrane</location>
        <topology evidence="1">Multi-pass membrane protein</topology>
    </subcellularLocation>
</comment>
<feature type="transmembrane region" description="Helical" evidence="8">
    <location>
        <begin position="108"/>
        <end position="127"/>
    </location>
</feature>
<keyword evidence="6 8" id="KW-1133">Transmembrane helix</keyword>
<organism evidence="10">
    <name type="scientific">Moorella thermoacetica Y72</name>
    <dbReference type="NCBI Taxonomy" id="1325331"/>
    <lineage>
        <taxon>Bacteria</taxon>
        <taxon>Bacillati</taxon>
        <taxon>Bacillota</taxon>
        <taxon>Clostridia</taxon>
        <taxon>Neomoorellales</taxon>
        <taxon>Neomoorellaceae</taxon>
        <taxon>Neomoorella</taxon>
    </lineage>
</organism>
<dbReference type="Gene3D" id="1.20.1720.10">
    <property type="entry name" value="Multidrug resistance protein D"/>
    <property type="match status" value="1"/>
</dbReference>
<dbReference type="PANTHER" id="PTHR42718">
    <property type="entry name" value="MAJOR FACILITATOR SUPERFAMILY MULTIDRUG TRANSPORTER MFSC"/>
    <property type="match status" value="1"/>
</dbReference>
<evidence type="ECO:0000313" key="10">
    <source>
        <dbReference type="EMBL" id="GAF26981.1"/>
    </source>
</evidence>
<dbReference type="GO" id="GO:0005886">
    <property type="term" value="C:plasma membrane"/>
    <property type="evidence" value="ECO:0007669"/>
    <property type="project" value="UniProtKB-SubCell"/>
</dbReference>
<evidence type="ECO:0000259" key="9">
    <source>
        <dbReference type="PROSITE" id="PS50850"/>
    </source>
</evidence>
<keyword evidence="7 8" id="KW-0472">Membrane</keyword>
<dbReference type="InterPro" id="IPR036259">
    <property type="entry name" value="MFS_trans_sf"/>
</dbReference>
<dbReference type="Pfam" id="PF07690">
    <property type="entry name" value="MFS_1"/>
    <property type="match status" value="1"/>
</dbReference>
<dbReference type="InterPro" id="IPR011701">
    <property type="entry name" value="MFS"/>
</dbReference>
<proteinExistence type="inferred from homology"/>
<dbReference type="CDD" id="cd17321">
    <property type="entry name" value="MFS_MMR_MDR_like"/>
    <property type="match status" value="1"/>
</dbReference>
<dbReference type="Gene3D" id="1.20.1250.20">
    <property type="entry name" value="MFS general substrate transporter like domains"/>
    <property type="match status" value="1"/>
</dbReference>
<name>A0A0S6UDX9_NEOTH</name>
<dbReference type="SUPFAM" id="SSF103473">
    <property type="entry name" value="MFS general substrate transporter"/>
    <property type="match status" value="2"/>
</dbReference>
<feature type="transmembrane region" description="Helical" evidence="8">
    <location>
        <begin position="419"/>
        <end position="435"/>
    </location>
</feature>
<evidence type="ECO:0000256" key="8">
    <source>
        <dbReference type="SAM" id="Phobius"/>
    </source>
</evidence>
<comment type="similarity">
    <text evidence="2">Belongs to the major facilitator superfamily. EmrB family.</text>
</comment>
<dbReference type="InterPro" id="IPR004638">
    <property type="entry name" value="EmrB-like"/>
</dbReference>
<keyword evidence="4" id="KW-1003">Cell membrane</keyword>
<feature type="transmembrane region" description="Helical" evidence="8">
    <location>
        <begin position="201"/>
        <end position="221"/>
    </location>
</feature>
<dbReference type="EMBL" id="DF238840">
    <property type="protein sequence ID" value="GAF26981.1"/>
    <property type="molecule type" value="Genomic_DNA"/>
</dbReference>
<evidence type="ECO:0000256" key="2">
    <source>
        <dbReference type="ARBA" id="ARBA00008537"/>
    </source>
</evidence>
<dbReference type="InterPro" id="IPR020846">
    <property type="entry name" value="MFS_dom"/>
</dbReference>
<dbReference type="PRINTS" id="PR01036">
    <property type="entry name" value="TCRTETB"/>
</dbReference>
<evidence type="ECO:0000256" key="3">
    <source>
        <dbReference type="ARBA" id="ARBA00022448"/>
    </source>
</evidence>
<sequence length="530" mass="56731">MHCQTAIIFLPAFLIIITVIILIHPASDVKILFILTGEPRYGKIYLSMYGHKGGLLLLQNDASPAPNPRRWLILFAVMAAGIMGPIDGSVVNVALPTIGRVFNVDLNTVGWVSMAYLLVLGSLILTYGRLGDMYGFRRVLLTGIVIFTIASGICALAPNIWVLIVFRAVQAIGAGMFMAMGPAIITSVFPPYERGRALGTNGMIIAVGLALGPTLGGFLVTVAGWEAIFTINIPIGIISYIMCRQVVPESRDLKPQQFDLIGAAMGFISLSAFLLAGSYGEEWGWTSPATLVLSVVFLVGGWLFLRWEKRVQEPMLDLTLFHNKVFSAANFAALMNFMSQYALVFLLPFYLQQILNYTAGHTGLILTASPLVVLMLAPVSGALSDRLGTRWLAFTGQAIVSLALFLMVGLKVTSRAFDIIWRLCLFGLGTGIFQSPNNSAVMGSVPRHRLGIGSGVLATVRNVGMVLGIAVSSGVFTWQRSAKLVAWGPGSATAAFMAGMKSAFLVGAILAAAGAIASLVRSDNFPPGEH</sequence>
<feature type="transmembrane region" description="Helical" evidence="8">
    <location>
        <begin position="357"/>
        <end position="379"/>
    </location>
</feature>
<reference evidence="10" key="1">
    <citation type="journal article" date="2014" name="Gene">
        <title>Genome-guided analysis of transformation efficiency and carbon dioxide assimilation by Moorella thermoacetica Y72.</title>
        <authorList>
            <person name="Tsukahara K."/>
            <person name="Kita A."/>
            <person name="Nakashimada Y."/>
            <person name="Hoshino T."/>
            <person name="Murakami K."/>
        </authorList>
    </citation>
    <scope>NUCLEOTIDE SEQUENCE [LARGE SCALE GENOMIC DNA]</scope>
    <source>
        <strain evidence="10">Y72</strain>
    </source>
</reference>
<keyword evidence="3" id="KW-0813">Transport</keyword>
<feature type="transmembrane region" description="Helical" evidence="8">
    <location>
        <begin position="227"/>
        <end position="247"/>
    </location>
</feature>
<dbReference type="AlphaFoldDB" id="A0A0S6UDX9"/>
<feature type="transmembrane region" description="Helical" evidence="8">
    <location>
        <begin position="168"/>
        <end position="189"/>
    </location>
</feature>
<evidence type="ECO:0000256" key="7">
    <source>
        <dbReference type="ARBA" id="ARBA00023136"/>
    </source>
</evidence>
<feature type="transmembrane region" description="Helical" evidence="8">
    <location>
        <begin position="325"/>
        <end position="351"/>
    </location>
</feature>
<dbReference type="PROSITE" id="PS50850">
    <property type="entry name" value="MFS"/>
    <property type="match status" value="1"/>
</dbReference>
<gene>
    <name evidence="10" type="ORF">MTY_2321</name>
</gene>
<evidence type="ECO:0000256" key="1">
    <source>
        <dbReference type="ARBA" id="ARBA00004651"/>
    </source>
</evidence>
<feature type="transmembrane region" description="Helical" evidence="8">
    <location>
        <begin position="259"/>
        <end position="279"/>
    </location>
</feature>
<feature type="transmembrane region" description="Helical" evidence="8">
    <location>
        <begin position="498"/>
        <end position="520"/>
    </location>
</feature>
<evidence type="ECO:0000256" key="6">
    <source>
        <dbReference type="ARBA" id="ARBA00022989"/>
    </source>
</evidence>